<dbReference type="EMBL" id="CP051180">
    <property type="protein sequence ID" value="QIZ76943.1"/>
    <property type="molecule type" value="Genomic_DNA"/>
</dbReference>
<evidence type="ECO:0000313" key="5">
    <source>
        <dbReference type="EMBL" id="QIZ76943.1"/>
    </source>
</evidence>
<dbReference type="RefSeq" id="WP_168660204.1">
    <property type="nucleotide sequence ID" value="NZ_CP051180.1"/>
</dbReference>
<protein>
    <submittedName>
        <fullName evidence="5">DeoR/GlpR transcriptional regulator</fullName>
    </submittedName>
</protein>
<gene>
    <name evidence="5" type="ORF">HER31_08680</name>
</gene>
<dbReference type="GO" id="GO:0003700">
    <property type="term" value="F:DNA-binding transcription factor activity"/>
    <property type="evidence" value="ECO:0007669"/>
    <property type="project" value="InterPro"/>
</dbReference>
<keyword evidence="3" id="KW-0804">Transcription</keyword>
<dbReference type="PANTHER" id="PTHR30363:SF58">
    <property type="entry name" value="REGULATORY PROTEIN, DEOR FAMILY"/>
    <property type="match status" value="1"/>
</dbReference>
<dbReference type="Gene3D" id="1.10.10.10">
    <property type="entry name" value="Winged helix-like DNA-binding domain superfamily/Winged helix DNA-binding domain"/>
    <property type="match status" value="1"/>
</dbReference>
<reference evidence="5 6" key="1">
    <citation type="submission" date="2020-04" db="EMBL/GenBank/DDBJ databases">
        <title>Ferrimonas sp. S7 isolated from sea water.</title>
        <authorList>
            <person name="Bae S.S."/>
            <person name="Baek K."/>
        </authorList>
    </citation>
    <scope>NUCLEOTIDE SEQUENCE [LARGE SCALE GENOMIC DNA]</scope>
    <source>
        <strain evidence="5 6">S7</strain>
    </source>
</reference>
<dbReference type="InterPro" id="IPR001034">
    <property type="entry name" value="DeoR_HTH"/>
</dbReference>
<dbReference type="GO" id="GO:0003677">
    <property type="term" value="F:DNA binding"/>
    <property type="evidence" value="ECO:0007669"/>
    <property type="project" value="UniProtKB-KW"/>
</dbReference>
<dbReference type="InterPro" id="IPR036388">
    <property type="entry name" value="WH-like_DNA-bd_sf"/>
</dbReference>
<name>A0A6H1UF26_9GAMM</name>
<sequence length="254" mass="28153">MIPAERQRIILSMLEDKEICTIGELTDKLAVSHMTVRRDIAKLEEKGRVFSVAGGVQRIESVREEQNHKTKSTQNLEIKLALGRACMPMVAPQATVYLDAGTTTLEIARAIAHREDILVITNDLFIADYLAEHGTCEYYLTGGRIDRGNHSCIGDMAASFISRLNVDVAFVSATCWDRRGVSSPSEGKVMVKKALAAVAKQSILVSDSSKFGRTGTFLGMESHEFDMIITDEHLPQNYKELLLQLDVELVEVQP</sequence>
<dbReference type="Gene3D" id="3.40.50.1360">
    <property type="match status" value="1"/>
</dbReference>
<dbReference type="PROSITE" id="PS00894">
    <property type="entry name" value="HTH_DEOR_1"/>
    <property type="match status" value="1"/>
</dbReference>
<dbReference type="Pfam" id="PF00455">
    <property type="entry name" value="DeoRC"/>
    <property type="match status" value="1"/>
</dbReference>
<dbReference type="SMART" id="SM00420">
    <property type="entry name" value="HTH_DEOR"/>
    <property type="match status" value="1"/>
</dbReference>
<proteinExistence type="predicted"/>
<dbReference type="KEGG" id="fes:HER31_08680"/>
<dbReference type="SUPFAM" id="SSF46785">
    <property type="entry name" value="Winged helix' DNA-binding domain"/>
    <property type="match status" value="1"/>
</dbReference>
<dbReference type="Proteomes" id="UP000501602">
    <property type="component" value="Chromosome"/>
</dbReference>
<evidence type="ECO:0000256" key="3">
    <source>
        <dbReference type="ARBA" id="ARBA00023163"/>
    </source>
</evidence>
<dbReference type="Pfam" id="PF08220">
    <property type="entry name" value="HTH_DeoR"/>
    <property type="match status" value="1"/>
</dbReference>
<dbReference type="PROSITE" id="PS51000">
    <property type="entry name" value="HTH_DEOR_2"/>
    <property type="match status" value="1"/>
</dbReference>
<dbReference type="InterPro" id="IPR036390">
    <property type="entry name" value="WH_DNA-bd_sf"/>
</dbReference>
<dbReference type="InterPro" id="IPR037171">
    <property type="entry name" value="NagB/RpiA_transferase-like"/>
</dbReference>
<evidence type="ECO:0000313" key="6">
    <source>
        <dbReference type="Proteomes" id="UP000501602"/>
    </source>
</evidence>
<keyword evidence="1" id="KW-0805">Transcription regulation</keyword>
<organism evidence="5 6">
    <name type="scientific">Ferrimonas lipolytica</name>
    <dbReference type="NCBI Taxonomy" id="2724191"/>
    <lineage>
        <taxon>Bacteria</taxon>
        <taxon>Pseudomonadati</taxon>
        <taxon>Pseudomonadota</taxon>
        <taxon>Gammaproteobacteria</taxon>
        <taxon>Alteromonadales</taxon>
        <taxon>Ferrimonadaceae</taxon>
        <taxon>Ferrimonas</taxon>
    </lineage>
</organism>
<evidence type="ECO:0000259" key="4">
    <source>
        <dbReference type="PROSITE" id="PS51000"/>
    </source>
</evidence>
<evidence type="ECO:0000256" key="1">
    <source>
        <dbReference type="ARBA" id="ARBA00023015"/>
    </source>
</evidence>
<dbReference type="InterPro" id="IPR014036">
    <property type="entry name" value="DeoR-like_C"/>
</dbReference>
<evidence type="ECO:0000256" key="2">
    <source>
        <dbReference type="ARBA" id="ARBA00023125"/>
    </source>
</evidence>
<dbReference type="InterPro" id="IPR050313">
    <property type="entry name" value="Carb_Metab_HTH_regulators"/>
</dbReference>
<keyword evidence="2" id="KW-0238">DNA-binding</keyword>
<keyword evidence="6" id="KW-1185">Reference proteome</keyword>
<dbReference type="PANTHER" id="PTHR30363">
    <property type="entry name" value="HTH-TYPE TRANSCRIPTIONAL REGULATOR SRLR-RELATED"/>
    <property type="match status" value="1"/>
</dbReference>
<dbReference type="SUPFAM" id="SSF100950">
    <property type="entry name" value="NagB/RpiA/CoA transferase-like"/>
    <property type="match status" value="1"/>
</dbReference>
<dbReference type="AlphaFoldDB" id="A0A6H1UF26"/>
<accession>A0A6H1UF26</accession>
<dbReference type="SMART" id="SM01134">
    <property type="entry name" value="DeoRC"/>
    <property type="match status" value="1"/>
</dbReference>
<dbReference type="InterPro" id="IPR018356">
    <property type="entry name" value="Tscrpt_reg_HTH_DeoR_CS"/>
</dbReference>
<dbReference type="PRINTS" id="PR00037">
    <property type="entry name" value="HTHLACR"/>
</dbReference>
<feature type="domain" description="HTH deoR-type" evidence="4">
    <location>
        <begin position="3"/>
        <end position="58"/>
    </location>
</feature>